<evidence type="ECO:0000256" key="1">
    <source>
        <dbReference type="SAM" id="MobiDB-lite"/>
    </source>
</evidence>
<proteinExistence type="predicted"/>
<gene>
    <name evidence="2" type="ORF">M0813_19068</name>
</gene>
<name>A0ABQ8YQZ3_9EUKA</name>
<keyword evidence="3" id="KW-1185">Reference proteome</keyword>
<dbReference type="Pfam" id="PF15019">
    <property type="entry name" value="C9orf72-like"/>
    <property type="match status" value="1"/>
</dbReference>
<dbReference type="PANTHER" id="PTHR31855:SF2">
    <property type="entry name" value="GUANINE NUCLEOTIDE EXCHANGE FACTOR C9ORF72"/>
    <property type="match status" value="1"/>
</dbReference>
<dbReference type="Proteomes" id="UP001150062">
    <property type="component" value="Unassembled WGS sequence"/>
</dbReference>
<feature type="compositionally biased region" description="Basic and acidic residues" evidence="1">
    <location>
        <begin position="353"/>
        <end position="411"/>
    </location>
</feature>
<feature type="compositionally biased region" description="Basic and acidic residues" evidence="1">
    <location>
        <begin position="300"/>
        <end position="343"/>
    </location>
</feature>
<feature type="region of interest" description="Disordered" evidence="1">
    <location>
        <begin position="289"/>
        <end position="448"/>
    </location>
</feature>
<feature type="compositionally biased region" description="Basic residues" evidence="1">
    <location>
        <begin position="424"/>
        <end position="448"/>
    </location>
</feature>
<comment type="caution">
    <text evidence="2">The sequence shown here is derived from an EMBL/GenBank/DDBJ whole genome shotgun (WGS) entry which is preliminary data.</text>
</comment>
<dbReference type="EMBL" id="JAOAOG010000130">
    <property type="protein sequence ID" value="KAJ6247021.1"/>
    <property type="molecule type" value="Genomic_DNA"/>
</dbReference>
<evidence type="ECO:0000313" key="2">
    <source>
        <dbReference type="EMBL" id="KAJ6247021.1"/>
    </source>
</evidence>
<evidence type="ECO:0000313" key="3">
    <source>
        <dbReference type="Proteomes" id="UP001150062"/>
    </source>
</evidence>
<sequence>MFLDLISLRKEGYLGGIQLSMWDHTFGPMTPTVWEACMETTKEIRRSLSIMTLQSYYRNEEFVPIHKRIKIFNQMDDSSIITTFHILSSFNLIVIGTLFSCKFNRKQTKFSLAVILSKEYLEKYLPIHSYIETQLIRVTQAFTILLETTSNISEAGEYLCPNLWYFQRYLDLHMSCGIGQPRLPMTIFYSSFGSQIEFLSLIITSHFQTFGSTIIMGNDPEEVNYFLETLSFFLRKKERRLSLKLINNPDNVQSTVLDFVDFEELKKSITKTQRKRRKNVLNTIKNEQEYKNVMGGGNGKRTETETEKVKRNKNEKENEKGKEKEREREKRTETEKENIKKNDNINNNKNKSKKETETETETEKEKEKEKENIKKNDNINKNKSKKETETETEKEKEKENEKENENIKKNDNINNNKNINKSKEKQKGKRERKRKKKMKMKGKGKWTI</sequence>
<accession>A0ABQ8YQZ3</accession>
<reference evidence="2" key="1">
    <citation type="submission" date="2022-08" db="EMBL/GenBank/DDBJ databases">
        <title>Novel sulfate-reducing endosymbionts in the free-living metamonad Anaeramoeba.</title>
        <authorList>
            <person name="Jerlstrom-Hultqvist J."/>
            <person name="Cepicka I."/>
            <person name="Gallot-Lavallee L."/>
            <person name="Salas-Leiva D."/>
            <person name="Curtis B.A."/>
            <person name="Zahonova K."/>
            <person name="Pipaliya S."/>
            <person name="Dacks J."/>
            <person name="Roger A.J."/>
        </authorList>
    </citation>
    <scope>NUCLEOTIDE SEQUENCE</scope>
    <source>
        <strain evidence="2">Schooner1</strain>
    </source>
</reference>
<dbReference type="PROSITE" id="PS51835">
    <property type="entry name" value="DENN_C9ORF72"/>
    <property type="match status" value="1"/>
</dbReference>
<dbReference type="InterPro" id="IPR027819">
    <property type="entry name" value="C9orf72"/>
</dbReference>
<dbReference type="PANTHER" id="PTHR31855">
    <property type="entry name" value="GUANINE NUCLEOTIDE EXCHANGE C9ORF72"/>
    <property type="match status" value="1"/>
</dbReference>
<organism evidence="2 3">
    <name type="scientific">Anaeramoeba flamelloides</name>
    <dbReference type="NCBI Taxonomy" id="1746091"/>
    <lineage>
        <taxon>Eukaryota</taxon>
        <taxon>Metamonada</taxon>
        <taxon>Anaeramoebidae</taxon>
        <taxon>Anaeramoeba</taxon>
    </lineage>
</organism>
<protein>
    <submittedName>
        <fullName evidence="2">Uncharacterized protein</fullName>
    </submittedName>
</protein>